<dbReference type="GO" id="GO:0009898">
    <property type="term" value="C:cytoplasmic side of plasma membrane"/>
    <property type="evidence" value="ECO:0007669"/>
    <property type="project" value="TreeGrafter"/>
</dbReference>
<dbReference type="GO" id="GO:0005524">
    <property type="term" value="F:ATP binding"/>
    <property type="evidence" value="ECO:0007669"/>
    <property type="project" value="TreeGrafter"/>
</dbReference>
<proteinExistence type="predicted"/>
<dbReference type="SUPFAM" id="SSF52540">
    <property type="entry name" value="P-loop containing nucleoside triphosphate hydrolases"/>
    <property type="match status" value="1"/>
</dbReference>
<dbReference type="Proteomes" id="UP000221394">
    <property type="component" value="Unassembled WGS sequence"/>
</dbReference>
<dbReference type="Gene3D" id="3.40.50.300">
    <property type="entry name" value="P-loop containing nucleotide triphosphate hydrolases"/>
    <property type="match status" value="1"/>
</dbReference>
<comment type="caution">
    <text evidence="2">The sequence shown here is derived from an EMBL/GenBank/DDBJ whole genome shotgun (WGS) entry which is preliminary data.</text>
</comment>
<dbReference type="GO" id="GO:0051782">
    <property type="term" value="P:negative regulation of cell division"/>
    <property type="evidence" value="ECO:0007669"/>
    <property type="project" value="TreeGrafter"/>
</dbReference>
<accession>A0A2A9EE83</accession>
<evidence type="ECO:0000256" key="1">
    <source>
        <dbReference type="SAM" id="MobiDB-lite"/>
    </source>
</evidence>
<dbReference type="InterPro" id="IPR027417">
    <property type="entry name" value="P-loop_NTPase"/>
</dbReference>
<feature type="compositionally biased region" description="Low complexity" evidence="1">
    <location>
        <begin position="8"/>
        <end position="21"/>
    </location>
</feature>
<keyword evidence="3" id="KW-1185">Reference proteome</keyword>
<organism evidence="2 3">
    <name type="scientific">Flavimobilis soli</name>
    <dbReference type="NCBI Taxonomy" id="442709"/>
    <lineage>
        <taxon>Bacteria</taxon>
        <taxon>Bacillati</taxon>
        <taxon>Actinomycetota</taxon>
        <taxon>Actinomycetes</taxon>
        <taxon>Micrococcales</taxon>
        <taxon>Jonesiaceae</taxon>
        <taxon>Flavimobilis</taxon>
    </lineage>
</organism>
<dbReference type="PANTHER" id="PTHR43384:SF11">
    <property type="entry name" value="SEPTUM SITE DETERMINING PROTEIN"/>
    <property type="match status" value="1"/>
</dbReference>
<sequence>MRDWTGVPGRDAGAGRADGPAAGEAVVGVCGARGGAGASTFAAALARARHRRGPHPAVLVDLDDAGGGLDVLLGVEDQPGIRWPDLRDARGDVPARELVGLLPRWGDVPVLSGDRTRREPVDDDVRRDVLSALRHEAALVLDLGRPGPGQPWWGGDECDAVLVVARKDLTSVAGALGVVARARAAEAYVALVVRGRAPAGLTAGQLGAALDCPVTAEMRSERTLAAAVERGVGPCGVRLHRAAARALEHVVASAPARAATVRGPWSLRAAVPERPAGRIA</sequence>
<dbReference type="PANTHER" id="PTHR43384">
    <property type="entry name" value="SEPTUM SITE-DETERMINING PROTEIN MIND HOMOLOG, CHLOROPLASTIC-RELATED"/>
    <property type="match status" value="1"/>
</dbReference>
<dbReference type="NCBIfam" id="TIGR03815">
    <property type="entry name" value="CpaE_hom_Actino"/>
    <property type="match status" value="1"/>
</dbReference>
<dbReference type="InterPro" id="IPR050625">
    <property type="entry name" value="ParA/MinD_ATPase"/>
</dbReference>
<reference evidence="2 3" key="1">
    <citation type="submission" date="2017-10" db="EMBL/GenBank/DDBJ databases">
        <title>Sequencing the genomes of 1000 actinobacteria strains.</title>
        <authorList>
            <person name="Klenk H.-P."/>
        </authorList>
    </citation>
    <scope>NUCLEOTIDE SEQUENCE [LARGE SCALE GENOMIC DNA]</scope>
    <source>
        <strain evidence="2 3">DSM 21574</strain>
    </source>
</reference>
<feature type="region of interest" description="Disordered" evidence="1">
    <location>
        <begin position="1"/>
        <end position="21"/>
    </location>
</feature>
<dbReference type="InterPro" id="IPR022521">
    <property type="entry name" value="Rv3660c"/>
</dbReference>
<dbReference type="RefSeq" id="WP_098458309.1">
    <property type="nucleotide sequence ID" value="NZ_PDJH01000001.1"/>
</dbReference>
<name>A0A2A9EE83_9MICO</name>
<dbReference type="AlphaFoldDB" id="A0A2A9EE83"/>
<gene>
    <name evidence="2" type="ORF">ATL41_1982</name>
</gene>
<dbReference type="EMBL" id="PDJH01000001">
    <property type="protein sequence ID" value="PFG37228.1"/>
    <property type="molecule type" value="Genomic_DNA"/>
</dbReference>
<protein>
    <submittedName>
        <fullName evidence="2">Secretion/DNA translocation related CpaE-like protein</fullName>
    </submittedName>
</protein>
<dbReference type="GO" id="GO:0016887">
    <property type="term" value="F:ATP hydrolysis activity"/>
    <property type="evidence" value="ECO:0007669"/>
    <property type="project" value="TreeGrafter"/>
</dbReference>
<dbReference type="GO" id="GO:0005829">
    <property type="term" value="C:cytosol"/>
    <property type="evidence" value="ECO:0007669"/>
    <property type="project" value="TreeGrafter"/>
</dbReference>
<evidence type="ECO:0000313" key="2">
    <source>
        <dbReference type="EMBL" id="PFG37228.1"/>
    </source>
</evidence>
<evidence type="ECO:0000313" key="3">
    <source>
        <dbReference type="Proteomes" id="UP000221394"/>
    </source>
</evidence>
<dbReference type="OrthoDB" id="3252838at2"/>